<feature type="transmembrane region" description="Helical" evidence="5">
    <location>
        <begin position="437"/>
        <end position="458"/>
    </location>
</feature>
<dbReference type="EMBL" id="UNSH01000074">
    <property type="protein sequence ID" value="SZF05317.1"/>
    <property type="molecule type" value="Genomic_DNA"/>
</dbReference>
<dbReference type="Pfam" id="PF04547">
    <property type="entry name" value="Anoctamin"/>
    <property type="match status" value="1"/>
</dbReference>
<feature type="transmembrane region" description="Helical" evidence="5">
    <location>
        <begin position="569"/>
        <end position="591"/>
    </location>
</feature>
<name>A0A383UZH0_BLUHO</name>
<keyword evidence="3 5" id="KW-1133">Transmembrane helix</keyword>
<feature type="transmembrane region" description="Helical" evidence="5">
    <location>
        <begin position="325"/>
        <end position="345"/>
    </location>
</feature>
<dbReference type="VEuPathDB" id="FungiDB:BLGHR1_16119"/>
<evidence type="ECO:0000256" key="2">
    <source>
        <dbReference type="ARBA" id="ARBA00022692"/>
    </source>
</evidence>
<proteinExistence type="predicted"/>
<feature type="transmembrane region" description="Helical" evidence="5">
    <location>
        <begin position="603"/>
        <end position="624"/>
    </location>
</feature>
<feature type="domain" description="Anoctamin transmembrane" evidence="6">
    <location>
        <begin position="175"/>
        <end position="645"/>
    </location>
</feature>
<feature type="transmembrane region" description="Helical" evidence="5">
    <location>
        <begin position="290"/>
        <end position="313"/>
    </location>
</feature>
<keyword evidence="4 5" id="KW-0472">Membrane</keyword>
<evidence type="ECO:0000259" key="7">
    <source>
        <dbReference type="Pfam" id="PF20877"/>
    </source>
</evidence>
<dbReference type="AlphaFoldDB" id="A0A383UZH0"/>
<keyword evidence="2 5" id="KW-0812">Transmembrane</keyword>
<dbReference type="InterPro" id="IPR007632">
    <property type="entry name" value="Anoctamin"/>
</dbReference>
<feature type="transmembrane region" description="Helical" evidence="5">
    <location>
        <begin position="183"/>
        <end position="211"/>
    </location>
</feature>
<dbReference type="GO" id="GO:0016020">
    <property type="term" value="C:membrane"/>
    <property type="evidence" value="ECO:0007669"/>
    <property type="project" value="UniProtKB-SubCell"/>
</dbReference>
<dbReference type="Pfam" id="PF20877">
    <property type="entry name" value="Anoctamin_N"/>
    <property type="match status" value="1"/>
</dbReference>
<evidence type="ECO:0000259" key="6">
    <source>
        <dbReference type="Pfam" id="PF04547"/>
    </source>
</evidence>
<dbReference type="InterPro" id="IPR049452">
    <property type="entry name" value="Anoctamin_TM"/>
</dbReference>
<feature type="transmembrane region" description="Helical" evidence="5">
    <location>
        <begin position="519"/>
        <end position="542"/>
    </location>
</feature>
<evidence type="ECO:0000256" key="5">
    <source>
        <dbReference type="SAM" id="Phobius"/>
    </source>
</evidence>
<sequence>MAANIADLSLNRAANFNVDFVLSFDHECLSRTQAEATLMKLVSTLAGVGLATQVRNGDVNTIFLLVKVATTIQLHEKIYRSRLRDWLYGVSTSPPPKEMQKNLREHPITEAERLRLVYSLIIGPKKEGGAAITPRCGEWENVHSIFRLHDQAYNRLWIKKLSSKYFLTSDDLSEIKGRFGEKIAFYFAFLQSYFLFLIFPAAFGFFAWLFIGPYSPTYAILNAFWCICFVEYWKKQQKNLATQWEVNGISRIHQQRSEFKHESVLNDPITGENINVYSPIKRLFRQLLQIPFVIAATVTLGSMIAFGFAIEIFLSEIYNGPFKGYLVLLPTVILAVVMPTLSALLKKFASKLTDLENYETLETHESSMIYKDFVLNFITSYLPIFLTAFVYVPFAQDLAPRLDVFRPAVRYFIRQDEDMVSLKSEFKIDPDRLKKQIIYFTVTAQVVDFAFEVIVPYLKRKIFSKVKEVQAEKLSKSSSRHSVLPDQPYESEFLSRVRNEANLDPYDVTTDFREMIIQFGYLSLFSVIWPITAMSFLINNWIEIRGDALKMTQETQSPMPWQADSIGPWLDALVFLAWLGSLVSPALIYLFSGEGLSIEDSSWYSKGCIFLLTIFVSEHIYLAVQFGIRKALRKTDNQRLQEEKSQKFIMRKNYLIEMLGAQTTEKALVYNYGSNETRIPGLKDSLRDIPKEKMTSEDKFWQLDLAATIEVVKTYIHKDDPTLVRKEL</sequence>
<dbReference type="GO" id="GO:0005254">
    <property type="term" value="F:chloride channel activity"/>
    <property type="evidence" value="ECO:0007669"/>
    <property type="project" value="TreeGrafter"/>
</dbReference>
<comment type="subcellular location">
    <subcellularLocation>
        <location evidence="1">Membrane</location>
        <topology evidence="1">Multi-pass membrane protein</topology>
    </subcellularLocation>
</comment>
<feature type="transmembrane region" description="Helical" evidence="5">
    <location>
        <begin position="373"/>
        <end position="394"/>
    </location>
</feature>
<protein>
    <submittedName>
        <fullName evidence="8">Uncharacterized protein</fullName>
    </submittedName>
</protein>
<evidence type="ECO:0000313" key="9">
    <source>
        <dbReference type="Proteomes" id="UP000275772"/>
    </source>
</evidence>
<evidence type="ECO:0000256" key="4">
    <source>
        <dbReference type="ARBA" id="ARBA00023136"/>
    </source>
</evidence>
<reference evidence="8 9" key="1">
    <citation type="submission" date="2017-11" db="EMBL/GenBank/DDBJ databases">
        <authorList>
            <person name="Kracher B."/>
        </authorList>
    </citation>
    <scope>NUCLEOTIDE SEQUENCE [LARGE SCALE GENOMIC DNA]</scope>
    <source>
        <strain evidence="8 9">RACE1</strain>
    </source>
</reference>
<dbReference type="GO" id="GO:0032541">
    <property type="term" value="C:cortical endoplasmic reticulum"/>
    <property type="evidence" value="ECO:0007669"/>
    <property type="project" value="TreeGrafter"/>
</dbReference>
<dbReference type="Proteomes" id="UP000275772">
    <property type="component" value="Unassembled WGS sequence"/>
</dbReference>
<dbReference type="InterPro" id="IPR049456">
    <property type="entry name" value="Anoctamin_N_fung"/>
</dbReference>
<organism evidence="8 9">
    <name type="scientific">Blumeria hordei</name>
    <name type="common">Barley powdery mildew</name>
    <name type="synonym">Blumeria graminis f. sp. hordei</name>
    <dbReference type="NCBI Taxonomy" id="2867405"/>
    <lineage>
        <taxon>Eukaryota</taxon>
        <taxon>Fungi</taxon>
        <taxon>Dikarya</taxon>
        <taxon>Ascomycota</taxon>
        <taxon>Pezizomycotina</taxon>
        <taxon>Leotiomycetes</taxon>
        <taxon>Erysiphales</taxon>
        <taxon>Erysiphaceae</taxon>
        <taxon>Blumeria</taxon>
    </lineage>
</organism>
<evidence type="ECO:0000256" key="3">
    <source>
        <dbReference type="ARBA" id="ARBA00022989"/>
    </source>
</evidence>
<feature type="transmembrane region" description="Helical" evidence="5">
    <location>
        <begin position="217"/>
        <end position="233"/>
    </location>
</feature>
<gene>
    <name evidence="8" type="ORF">BLGHR1_16119</name>
</gene>
<evidence type="ECO:0000313" key="8">
    <source>
        <dbReference type="EMBL" id="SZF05317.1"/>
    </source>
</evidence>
<accession>A0A383UZH0</accession>
<dbReference type="PANTHER" id="PTHR12308">
    <property type="entry name" value="ANOCTAMIN"/>
    <property type="match status" value="1"/>
</dbReference>
<evidence type="ECO:0000256" key="1">
    <source>
        <dbReference type="ARBA" id="ARBA00004141"/>
    </source>
</evidence>
<feature type="domain" description="Anoctamin alpha-beta plait" evidence="7">
    <location>
        <begin position="17"/>
        <end position="142"/>
    </location>
</feature>
<dbReference type="PANTHER" id="PTHR12308:SF73">
    <property type="entry name" value="ANOCTAMIN"/>
    <property type="match status" value="1"/>
</dbReference>